<dbReference type="OrthoDB" id="9790084at2"/>
<dbReference type="Proteomes" id="UP000248168">
    <property type="component" value="Unassembled WGS sequence"/>
</dbReference>
<evidence type="ECO:0000256" key="1">
    <source>
        <dbReference type="SAM" id="Phobius"/>
    </source>
</evidence>
<evidence type="ECO:0000313" key="2">
    <source>
        <dbReference type="EMBL" id="SPP63840.1"/>
    </source>
</evidence>
<reference evidence="3" key="1">
    <citation type="submission" date="2018-04" db="EMBL/GenBank/DDBJ databases">
        <authorList>
            <person name="Lucker S."/>
            <person name="Sakoula D."/>
        </authorList>
    </citation>
    <scope>NUCLEOTIDE SEQUENCE [LARGE SCALE GENOMIC DNA]</scope>
</reference>
<keyword evidence="1" id="KW-0812">Transmembrane</keyword>
<dbReference type="InParanoid" id="A0A330L274"/>
<feature type="transmembrane region" description="Helical" evidence="1">
    <location>
        <begin position="121"/>
        <end position="145"/>
    </location>
</feature>
<evidence type="ECO:0000313" key="3">
    <source>
        <dbReference type="Proteomes" id="UP000248168"/>
    </source>
</evidence>
<protein>
    <submittedName>
        <fullName evidence="2">Uncharacterized protein</fullName>
    </submittedName>
</protein>
<name>A0A330L274_9BACT</name>
<accession>A0A330L274</accession>
<proteinExistence type="predicted"/>
<feature type="transmembrane region" description="Helical" evidence="1">
    <location>
        <begin position="157"/>
        <end position="180"/>
    </location>
</feature>
<dbReference type="EMBL" id="OUNR01000001">
    <property type="protein sequence ID" value="SPP63840.1"/>
    <property type="molecule type" value="Genomic_DNA"/>
</dbReference>
<keyword evidence="1" id="KW-0472">Membrane</keyword>
<gene>
    <name evidence="2" type="ORF">NITLEN_10926</name>
</gene>
<organism evidence="2 3">
    <name type="scientific">Nitrospira lenta</name>
    <dbReference type="NCBI Taxonomy" id="1436998"/>
    <lineage>
        <taxon>Bacteria</taxon>
        <taxon>Pseudomonadati</taxon>
        <taxon>Nitrospirota</taxon>
        <taxon>Nitrospiria</taxon>
        <taxon>Nitrospirales</taxon>
        <taxon>Nitrospiraceae</taxon>
        <taxon>Nitrospira</taxon>
    </lineage>
</organism>
<sequence>MMLAGLFAGALFLGLLVGDRWYFRTLSVEASRYGCKVGRGAARLEATSLAQIHTCFDKLGLLPMRHGVVRLFIESNRLLLRPRYPTLWAFLWIWPMKATIDLQVDGEAVILASTKRTPWASAILTGAWFLIVTVGTLATIISYAVEGGLSSSSGVLMASGILTLGLFFIFSGLVTVVMAYRLENNRLARLQQEFEDVVAGRASATR</sequence>
<dbReference type="AlphaFoldDB" id="A0A330L274"/>
<keyword evidence="1" id="KW-1133">Transmembrane helix</keyword>
<dbReference type="RefSeq" id="WP_121988311.1">
    <property type="nucleotide sequence ID" value="NZ_OUNR01000001.1"/>
</dbReference>
<keyword evidence="3" id="KW-1185">Reference proteome</keyword>